<evidence type="ECO:0000256" key="6">
    <source>
        <dbReference type="ARBA" id="ARBA00038076"/>
    </source>
</evidence>
<comment type="subcellular location">
    <subcellularLocation>
        <location evidence="1">Cell membrane</location>
        <topology evidence="1">Multi-pass membrane protein</topology>
    </subcellularLocation>
</comment>
<evidence type="ECO:0000256" key="2">
    <source>
        <dbReference type="ARBA" id="ARBA00022475"/>
    </source>
</evidence>
<evidence type="ECO:0000256" key="1">
    <source>
        <dbReference type="ARBA" id="ARBA00004651"/>
    </source>
</evidence>
<dbReference type="InterPro" id="IPR003838">
    <property type="entry name" value="ABC3_permease_C"/>
</dbReference>
<feature type="transmembrane region" description="Helical" evidence="7">
    <location>
        <begin position="297"/>
        <end position="323"/>
    </location>
</feature>
<gene>
    <name evidence="9" type="ORF">H0264_16990</name>
</gene>
<dbReference type="KEGG" id="nhu:H0264_16990"/>
<evidence type="ECO:0000256" key="3">
    <source>
        <dbReference type="ARBA" id="ARBA00022692"/>
    </source>
</evidence>
<reference evidence="9 10" key="1">
    <citation type="submission" date="2020-07" db="EMBL/GenBank/DDBJ databases">
        <authorList>
            <person name="Zhuang K."/>
            <person name="Ran Y."/>
        </authorList>
    </citation>
    <scope>NUCLEOTIDE SEQUENCE [LARGE SCALE GENOMIC DNA]</scope>
    <source>
        <strain evidence="9 10">WCH-YHL-001</strain>
    </source>
</reference>
<evidence type="ECO:0000259" key="8">
    <source>
        <dbReference type="Pfam" id="PF02687"/>
    </source>
</evidence>
<evidence type="ECO:0000256" key="4">
    <source>
        <dbReference type="ARBA" id="ARBA00022989"/>
    </source>
</evidence>
<keyword evidence="3 7" id="KW-0812">Transmembrane</keyword>
<feature type="domain" description="ABC3 transporter permease C-terminal" evidence="8">
    <location>
        <begin position="253"/>
        <end position="375"/>
    </location>
</feature>
<dbReference type="PANTHER" id="PTHR30572:SF4">
    <property type="entry name" value="ABC TRANSPORTER PERMEASE YTRF"/>
    <property type="match status" value="1"/>
</dbReference>
<keyword evidence="10" id="KW-1185">Reference proteome</keyword>
<dbReference type="GO" id="GO:0005886">
    <property type="term" value="C:plasma membrane"/>
    <property type="evidence" value="ECO:0007669"/>
    <property type="project" value="UniProtKB-SubCell"/>
</dbReference>
<evidence type="ECO:0000256" key="5">
    <source>
        <dbReference type="ARBA" id="ARBA00023136"/>
    </source>
</evidence>
<proteinExistence type="inferred from homology"/>
<evidence type="ECO:0000313" key="9">
    <source>
        <dbReference type="EMBL" id="QLY33699.1"/>
    </source>
</evidence>
<dbReference type="PANTHER" id="PTHR30572">
    <property type="entry name" value="MEMBRANE COMPONENT OF TRANSPORTER-RELATED"/>
    <property type="match status" value="1"/>
</dbReference>
<dbReference type="GO" id="GO:0022857">
    <property type="term" value="F:transmembrane transporter activity"/>
    <property type="evidence" value="ECO:0007669"/>
    <property type="project" value="TreeGrafter"/>
</dbReference>
<organism evidence="9 10">
    <name type="scientific">Nocardia huaxiensis</name>
    <dbReference type="NCBI Taxonomy" id="2755382"/>
    <lineage>
        <taxon>Bacteria</taxon>
        <taxon>Bacillati</taxon>
        <taxon>Actinomycetota</taxon>
        <taxon>Actinomycetes</taxon>
        <taxon>Mycobacteriales</taxon>
        <taxon>Nocardiaceae</taxon>
        <taxon>Nocardia</taxon>
    </lineage>
</organism>
<evidence type="ECO:0000256" key="7">
    <source>
        <dbReference type="SAM" id="Phobius"/>
    </source>
</evidence>
<feature type="transmembrane region" description="Helical" evidence="7">
    <location>
        <begin position="419"/>
        <end position="451"/>
    </location>
</feature>
<dbReference type="AlphaFoldDB" id="A0A7D6ZKX7"/>
<feature type="transmembrane region" description="Helical" evidence="7">
    <location>
        <begin position="472"/>
        <end position="491"/>
    </location>
</feature>
<feature type="transmembrane region" description="Helical" evidence="7">
    <location>
        <begin position="704"/>
        <end position="726"/>
    </location>
</feature>
<feature type="transmembrane region" description="Helical" evidence="7">
    <location>
        <begin position="20"/>
        <end position="43"/>
    </location>
</feature>
<dbReference type="InterPro" id="IPR050250">
    <property type="entry name" value="Macrolide_Exporter_MacB"/>
</dbReference>
<dbReference type="Pfam" id="PF02687">
    <property type="entry name" value="FtsX"/>
    <property type="match status" value="2"/>
</dbReference>
<comment type="similarity">
    <text evidence="6">Belongs to the ABC-4 integral membrane protein family.</text>
</comment>
<feature type="transmembrane region" description="Helical" evidence="7">
    <location>
        <begin position="746"/>
        <end position="770"/>
    </location>
</feature>
<sequence>MIALWDRLRLFTVREFATHWGRTAATTVVVAVAAALTVAVLGLSGSLTGSVDRLTSGLAGTAALEVSGVTDAGFPQTVRAEVAQVPGVATAVPMLRTSVGQGRDRTLVLGVDPSGSALDSSLQSSIQGDAVAALTSVRNGVLVGPGVDRAKGEVFQLGQVEVTVAAVLDDERAARLNGGLFVAAPLPLAQKIAGRAGQLDSVLIVAAPGTDVAQLRSAVNTAVAGRALVADPSARAAQSGNSITMMRFMSVMSATIAVAVAAFLVYNVMSMSLAQRRPVVSMLRAIGGRKQTIVRDVLAEAALLGLVGGTVGALIGIQVGKYAVKGLPPAVVQMVDARLEYLLPWYAVPVAIVASVVTSVGASAMASRQVYRVSPVEALAPVGVSRADAVSRGLRIVAAVGAVAMIAAAVVVARSDLGLYSAVALGFTLGAQICLAFLATGLLVGAAAALTRRFGAAGVLAAVNIERAPRRVWATLMTITIAVSLTVTVTASNDDAVHGARDTFASLADNDFWVATTPADMTPTELLPPDALERAAAVPGVAKVVEGQMAWATFGGTKALVYGVTSDGNVPIYRALSAESARRVAAGDGVVFSRDMARNMQVTTGDRVTVQTPKGAKQIEVVDIVPYFSALGGTVAMSLTLMRDWFERSGNTTLQIHAQPGTDLGQLRGALEQALPPGLHVYSGEQALDGISSSIKQAMALARAMMVIVAFIAATALLNTLMLALLERRRELGILRAVGSSRKFALRMILLEAAGIGLVGATLGLVLGLINEFVYTLLATDMLGVEITARPGPILLVFTVAALVLSLLGSIPPALRAARLEIVDAVSAD</sequence>
<keyword evidence="4 7" id="KW-1133">Transmembrane helix</keyword>
<name>A0A7D6ZKX7_9NOCA</name>
<feature type="transmembrane region" description="Helical" evidence="7">
    <location>
        <begin position="248"/>
        <end position="268"/>
    </location>
</feature>
<protein>
    <submittedName>
        <fullName evidence="9">FtsX-like permease family protein</fullName>
    </submittedName>
</protein>
<feature type="transmembrane region" description="Helical" evidence="7">
    <location>
        <begin position="343"/>
        <end position="366"/>
    </location>
</feature>
<feature type="transmembrane region" description="Helical" evidence="7">
    <location>
        <begin position="394"/>
        <end position="413"/>
    </location>
</feature>
<accession>A0A7D6ZKX7</accession>
<dbReference type="EMBL" id="CP059399">
    <property type="protein sequence ID" value="QLY33699.1"/>
    <property type="molecule type" value="Genomic_DNA"/>
</dbReference>
<feature type="domain" description="ABC3 transporter permease C-terminal" evidence="8">
    <location>
        <begin position="704"/>
        <end position="821"/>
    </location>
</feature>
<keyword evidence="2" id="KW-1003">Cell membrane</keyword>
<keyword evidence="5 7" id="KW-0472">Membrane</keyword>
<feature type="transmembrane region" description="Helical" evidence="7">
    <location>
        <begin position="790"/>
        <end position="811"/>
    </location>
</feature>
<dbReference type="RefSeq" id="WP_181584863.1">
    <property type="nucleotide sequence ID" value="NZ_CP059399.1"/>
</dbReference>
<evidence type="ECO:0000313" key="10">
    <source>
        <dbReference type="Proteomes" id="UP000515512"/>
    </source>
</evidence>
<dbReference type="Proteomes" id="UP000515512">
    <property type="component" value="Chromosome"/>
</dbReference>